<dbReference type="Gene3D" id="3.10.20.280">
    <property type="entry name" value="RnfH-like"/>
    <property type="match status" value="1"/>
</dbReference>
<dbReference type="NCBIfam" id="NF002490">
    <property type="entry name" value="PRK01777.1"/>
    <property type="match status" value="1"/>
</dbReference>
<evidence type="ECO:0000256" key="2">
    <source>
        <dbReference type="HAMAP-Rule" id="MF_00460"/>
    </source>
</evidence>
<dbReference type="Proteomes" id="UP000298594">
    <property type="component" value="Chromosome"/>
</dbReference>
<protein>
    <recommendedName>
        <fullName evidence="2">UPF0125 protein D9V67_01295</fullName>
    </recommendedName>
</protein>
<dbReference type="EMBL" id="CP034879">
    <property type="protein sequence ID" value="QCI20734.1"/>
    <property type="molecule type" value="Genomic_DNA"/>
</dbReference>
<gene>
    <name evidence="3" type="ORF">D9V67_01295</name>
</gene>
<accession>A0A4D6Y2D4</accession>
<dbReference type="InterPro" id="IPR037021">
    <property type="entry name" value="RnfH_sf"/>
</dbReference>
<sequence length="100" mass="11693">MKIIQATVVYALPDIQYIHEVNIELGATVKDTILASNILYIIENSSLYSLHVGIYNKLVHLKSLIKDGDRIEIYRNLIIDPKERRRKNIYFLKKSNIHKK</sequence>
<organism evidence="3 4">
    <name type="scientific">Buchnera aphidicola</name>
    <name type="common">Brachycaudus cardui</name>
    <dbReference type="NCBI Taxonomy" id="557993"/>
    <lineage>
        <taxon>Bacteria</taxon>
        <taxon>Pseudomonadati</taxon>
        <taxon>Pseudomonadota</taxon>
        <taxon>Gammaproteobacteria</taxon>
        <taxon>Enterobacterales</taxon>
        <taxon>Erwiniaceae</taxon>
        <taxon>Buchnera</taxon>
    </lineage>
</organism>
<name>A0A4D6Y2D4_9GAMM</name>
<dbReference type="Pfam" id="PF03658">
    <property type="entry name" value="Ub-RnfH"/>
    <property type="match status" value="1"/>
</dbReference>
<dbReference type="InterPro" id="IPR016155">
    <property type="entry name" value="Mopterin_synth/thiamin_S_b"/>
</dbReference>
<comment type="similarity">
    <text evidence="1 2">Belongs to the UPF0125 (RnfH) family.</text>
</comment>
<dbReference type="PANTHER" id="PTHR37483">
    <property type="entry name" value="UPF0125 PROTEIN RATB"/>
    <property type="match status" value="1"/>
</dbReference>
<dbReference type="SUPFAM" id="SSF54285">
    <property type="entry name" value="MoaD/ThiS"/>
    <property type="match status" value="1"/>
</dbReference>
<reference evidence="3 4" key="1">
    <citation type="submission" date="2018-12" db="EMBL/GenBank/DDBJ databases">
        <authorList>
            <person name="Chong R.A."/>
        </authorList>
    </citation>
    <scope>NUCLEOTIDE SEQUENCE [LARGE SCALE GENOMIC DNA]</scope>
    <source>
        <strain evidence="3 4">Bca</strain>
    </source>
</reference>
<dbReference type="AlphaFoldDB" id="A0A4D6Y2D4"/>
<dbReference type="InterPro" id="IPR005346">
    <property type="entry name" value="RnfH"/>
</dbReference>
<evidence type="ECO:0000313" key="4">
    <source>
        <dbReference type="Proteomes" id="UP000298594"/>
    </source>
</evidence>
<evidence type="ECO:0000313" key="3">
    <source>
        <dbReference type="EMBL" id="QCI20734.1"/>
    </source>
</evidence>
<dbReference type="RefSeq" id="WP_158360080.1">
    <property type="nucleotide sequence ID" value="NZ_CP034879.1"/>
</dbReference>
<dbReference type="OrthoDB" id="9796575at2"/>
<dbReference type="HAMAP" id="MF_00460">
    <property type="entry name" value="UPF0125_RnfH"/>
    <property type="match status" value="1"/>
</dbReference>
<reference evidence="3 4" key="2">
    <citation type="submission" date="2019-05" db="EMBL/GenBank/DDBJ databases">
        <title>Genome evolution of the obligate endosymbiont Buchnera aphidicola.</title>
        <authorList>
            <person name="Moran N.A."/>
        </authorList>
    </citation>
    <scope>NUCLEOTIDE SEQUENCE [LARGE SCALE GENOMIC DNA]</scope>
    <source>
        <strain evidence="3 4">Bca</strain>
    </source>
</reference>
<proteinExistence type="inferred from homology"/>
<dbReference type="PANTHER" id="PTHR37483:SF1">
    <property type="entry name" value="UPF0125 PROTEIN RATB"/>
    <property type="match status" value="1"/>
</dbReference>
<evidence type="ECO:0000256" key="1">
    <source>
        <dbReference type="ARBA" id="ARBA00010645"/>
    </source>
</evidence>